<dbReference type="AlphaFoldDB" id="A0ABD3Q7E4"/>
<evidence type="ECO:0000256" key="5">
    <source>
        <dbReference type="ARBA" id="ARBA00040549"/>
    </source>
</evidence>
<dbReference type="SUPFAM" id="SSF56024">
    <property type="entry name" value="Phospholipase D/nuclease"/>
    <property type="match status" value="2"/>
</dbReference>
<evidence type="ECO:0000256" key="3">
    <source>
        <dbReference type="ARBA" id="ARBA00023098"/>
    </source>
</evidence>
<evidence type="ECO:0000256" key="2">
    <source>
        <dbReference type="ARBA" id="ARBA00022963"/>
    </source>
</evidence>
<evidence type="ECO:0000313" key="8">
    <source>
        <dbReference type="EMBL" id="KAL3795471.1"/>
    </source>
</evidence>
<evidence type="ECO:0000313" key="9">
    <source>
        <dbReference type="Proteomes" id="UP001516023"/>
    </source>
</evidence>
<dbReference type="InterPro" id="IPR001736">
    <property type="entry name" value="PLipase_D/transphosphatidylase"/>
</dbReference>
<proteinExistence type="inferred from homology"/>
<comment type="similarity">
    <text evidence="4">Belongs to the phospholipase D family. MitoPLD/Zucchini subfamily.</text>
</comment>
<dbReference type="PROSITE" id="PS50035">
    <property type="entry name" value="PLD"/>
    <property type="match status" value="1"/>
</dbReference>
<evidence type="ECO:0000259" key="7">
    <source>
        <dbReference type="PROSITE" id="PS50035"/>
    </source>
</evidence>
<name>A0ABD3Q7E4_9STRA</name>
<reference evidence="8 9" key="1">
    <citation type="journal article" date="2020" name="G3 (Bethesda)">
        <title>Improved Reference Genome for Cyclotella cryptica CCMP332, a Model for Cell Wall Morphogenesis, Salinity Adaptation, and Lipid Production in Diatoms (Bacillariophyta).</title>
        <authorList>
            <person name="Roberts W.R."/>
            <person name="Downey K.M."/>
            <person name="Ruck E.C."/>
            <person name="Traller J.C."/>
            <person name="Alverson A.J."/>
        </authorList>
    </citation>
    <scope>NUCLEOTIDE SEQUENCE [LARGE SCALE GENOMIC DNA]</scope>
    <source>
        <strain evidence="8 9">CCMP332</strain>
    </source>
</reference>
<keyword evidence="1" id="KW-0378">Hydrolase</keyword>
<evidence type="ECO:0000256" key="6">
    <source>
        <dbReference type="SAM" id="MobiDB-lite"/>
    </source>
</evidence>
<feature type="region of interest" description="Disordered" evidence="6">
    <location>
        <begin position="487"/>
        <end position="525"/>
    </location>
</feature>
<accession>A0ABD3Q7E4</accession>
<dbReference type="Gene3D" id="3.30.870.10">
    <property type="entry name" value="Endonuclease Chain A"/>
    <property type="match status" value="2"/>
</dbReference>
<sequence>MRTKSDNGVISARAISGTRVVILGLDFKGYTPPTVSSPLPEKTSKLTLKSKNEGSRQNKKSGLKVKNSSRIQFIGFFISRTDLATNETIILNPDGKPIQKFVWGDYDLLPGREYEYKISRMTHGRGFLSFSTKLVTYGSPLDLRITTEDPSKGTHGIFFNRDVAGSQAYTEKFGEYRKWHLVSKYGIPIMRNIINPRDIPSPEKSKEALEWLSRGLEEALLEFLSQATGSKFQLRAAVYEFTHKETLQALADAVERGVNVKIIRHCKGVNHPKVKRKTIVHDEHGKVVTEWIPDTTTAEATKAIQQIGFESLEFAHTWHRDTFIERRHSSALMHNKFIILLENGTPTQVWTGSTNFTDGGIYGQSNVGHIVRDADIAGRYLSYWNALSLDPPGRSSVRSYHSDNSDDESTASSNNQDPIDDIIEKQQEDLDGPLSSNSMKCIFSPRKTTKMLQFYADRMKDAKTCVHFTAAFGVSSQEIAHVLNETKMERSTDTHTGQDGLRRSPRIANRNSDVTGSRQADRTLLSQRESDNPFLRYVLFDKKPSEHSSAKARASAEKKGDDYVDYFDFRDVRENRIAYGAVLSDEENALPEDLTGLTSFADFIHLKCMLIDAITDHPTVITGSANFSAASTDRNDENMLVIHGDCAVADVYFTEFMRLFDHFHSRDNHTKPRDSPKKKTLKWGDTVEDESWLHPYFDQTNQLYQERLLLR</sequence>
<dbReference type="GO" id="GO:0016042">
    <property type="term" value="P:lipid catabolic process"/>
    <property type="evidence" value="ECO:0007669"/>
    <property type="project" value="UniProtKB-KW"/>
</dbReference>
<dbReference type="CDD" id="cd09172">
    <property type="entry name" value="PLDc_Nuc_like_unchar1_1"/>
    <property type="match status" value="1"/>
</dbReference>
<evidence type="ECO:0000256" key="1">
    <source>
        <dbReference type="ARBA" id="ARBA00022801"/>
    </source>
</evidence>
<comment type="caution">
    <text evidence="8">The sequence shown here is derived from an EMBL/GenBank/DDBJ whole genome shotgun (WGS) entry which is preliminary data.</text>
</comment>
<dbReference type="Proteomes" id="UP001516023">
    <property type="component" value="Unassembled WGS sequence"/>
</dbReference>
<gene>
    <name evidence="8" type="ORF">HJC23_000829</name>
</gene>
<keyword evidence="9" id="KW-1185">Reference proteome</keyword>
<dbReference type="InterPro" id="IPR025202">
    <property type="entry name" value="PLD-like_dom"/>
</dbReference>
<dbReference type="Pfam" id="PF13091">
    <property type="entry name" value="PLDc_2"/>
    <property type="match status" value="2"/>
</dbReference>
<organism evidence="8 9">
    <name type="scientific">Cyclotella cryptica</name>
    <dbReference type="NCBI Taxonomy" id="29204"/>
    <lineage>
        <taxon>Eukaryota</taxon>
        <taxon>Sar</taxon>
        <taxon>Stramenopiles</taxon>
        <taxon>Ochrophyta</taxon>
        <taxon>Bacillariophyta</taxon>
        <taxon>Coscinodiscophyceae</taxon>
        <taxon>Thalassiosirophycidae</taxon>
        <taxon>Stephanodiscales</taxon>
        <taxon>Stephanodiscaceae</taxon>
        <taxon>Cyclotella</taxon>
    </lineage>
</organism>
<keyword evidence="2" id="KW-0442">Lipid degradation</keyword>
<protein>
    <recommendedName>
        <fullName evidence="5">Mitochondrial cardiolipin hydrolase</fullName>
    </recommendedName>
</protein>
<feature type="domain" description="PLD phosphodiesterase" evidence="7">
    <location>
        <begin position="600"/>
        <end position="631"/>
    </location>
</feature>
<dbReference type="EMBL" id="JABMIG020000071">
    <property type="protein sequence ID" value="KAL3795471.1"/>
    <property type="molecule type" value="Genomic_DNA"/>
</dbReference>
<dbReference type="PANTHER" id="PTHR43856:SF1">
    <property type="entry name" value="MITOCHONDRIAL CARDIOLIPIN HYDROLASE"/>
    <property type="match status" value="1"/>
</dbReference>
<keyword evidence="3" id="KW-0443">Lipid metabolism</keyword>
<feature type="compositionally biased region" description="Polar residues" evidence="6">
    <location>
        <begin position="509"/>
        <end position="518"/>
    </location>
</feature>
<dbReference type="PANTHER" id="PTHR43856">
    <property type="entry name" value="CARDIOLIPIN HYDROLASE"/>
    <property type="match status" value="1"/>
</dbReference>
<feature type="region of interest" description="Disordered" evidence="6">
    <location>
        <begin position="34"/>
        <end position="64"/>
    </location>
</feature>
<feature type="region of interest" description="Disordered" evidence="6">
    <location>
        <begin position="392"/>
        <end position="418"/>
    </location>
</feature>
<dbReference type="GO" id="GO:0016787">
    <property type="term" value="F:hydrolase activity"/>
    <property type="evidence" value="ECO:0007669"/>
    <property type="project" value="UniProtKB-KW"/>
</dbReference>
<evidence type="ECO:0000256" key="4">
    <source>
        <dbReference type="ARBA" id="ARBA00038012"/>
    </source>
</evidence>
<dbReference type="InterPro" id="IPR051406">
    <property type="entry name" value="PLD_domain"/>
</dbReference>